<dbReference type="EC" id="2.7.11.1" evidence="9"/>
<reference evidence="9 10" key="1">
    <citation type="submission" date="2019-02" db="EMBL/GenBank/DDBJ databases">
        <title>Deep-cultivation of Planctomycetes and their phenomic and genomic characterization uncovers novel biology.</title>
        <authorList>
            <person name="Wiegand S."/>
            <person name="Jogler M."/>
            <person name="Boedeker C."/>
            <person name="Pinto D."/>
            <person name="Vollmers J."/>
            <person name="Rivas-Marin E."/>
            <person name="Kohn T."/>
            <person name="Peeters S.H."/>
            <person name="Heuer A."/>
            <person name="Rast P."/>
            <person name="Oberbeckmann S."/>
            <person name="Bunk B."/>
            <person name="Jeske O."/>
            <person name="Meyerdierks A."/>
            <person name="Storesund J.E."/>
            <person name="Kallscheuer N."/>
            <person name="Luecker S."/>
            <person name="Lage O.M."/>
            <person name="Pohl T."/>
            <person name="Merkel B.J."/>
            <person name="Hornburger P."/>
            <person name="Mueller R.-W."/>
            <person name="Bruemmer F."/>
            <person name="Labrenz M."/>
            <person name="Spormann A.M."/>
            <person name="Op Den Camp H."/>
            <person name="Overmann J."/>
            <person name="Amann R."/>
            <person name="Jetten M.S.M."/>
            <person name="Mascher T."/>
            <person name="Medema M.H."/>
            <person name="Devos D.P."/>
            <person name="Kaster A.-K."/>
            <person name="Ovreas L."/>
            <person name="Rohde M."/>
            <person name="Galperin M.Y."/>
            <person name="Jogler C."/>
        </authorList>
    </citation>
    <scope>NUCLEOTIDE SEQUENCE [LARGE SCALE GENOMIC DNA]</scope>
    <source>
        <strain evidence="9 10">Poly41</strain>
    </source>
</reference>
<dbReference type="PROSITE" id="PS00107">
    <property type="entry name" value="PROTEIN_KINASE_ATP"/>
    <property type="match status" value="1"/>
</dbReference>
<gene>
    <name evidence="9" type="primary">pknB_38</name>
    <name evidence="9" type="ORF">Poly41_67880</name>
</gene>
<feature type="coiled-coil region" evidence="7">
    <location>
        <begin position="439"/>
        <end position="494"/>
    </location>
</feature>
<dbReference type="SMART" id="SM00220">
    <property type="entry name" value="S_TKc"/>
    <property type="match status" value="1"/>
</dbReference>
<keyword evidence="3 9" id="KW-0418">Kinase</keyword>
<feature type="repeat" description="WD" evidence="5">
    <location>
        <begin position="1115"/>
        <end position="1149"/>
    </location>
</feature>
<dbReference type="CDD" id="cd14014">
    <property type="entry name" value="STKc_PknB_like"/>
    <property type="match status" value="1"/>
</dbReference>
<dbReference type="PANTHER" id="PTHR43289">
    <property type="entry name" value="MITOGEN-ACTIVATED PROTEIN KINASE KINASE KINASE 20-RELATED"/>
    <property type="match status" value="1"/>
</dbReference>
<dbReference type="PROSITE" id="PS00108">
    <property type="entry name" value="PROTEIN_KINASE_ST"/>
    <property type="match status" value="1"/>
</dbReference>
<protein>
    <submittedName>
        <fullName evidence="9">Serine/threonine-protein kinase PknB</fullName>
        <ecNumber evidence="9">2.7.11.1</ecNumber>
    </submittedName>
</protein>
<dbReference type="Proteomes" id="UP000319143">
    <property type="component" value="Unassembled WGS sequence"/>
</dbReference>
<feature type="domain" description="Protein kinase" evidence="8">
    <location>
        <begin position="86"/>
        <end position="381"/>
    </location>
</feature>
<dbReference type="PANTHER" id="PTHR43289:SF6">
    <property type="entry name" value="SERINE_THREONINE-PROTEIN KINASE NEKL-3"/>
    <property type="match status" value="1"/>
</dbReference>
<evidence type="ECO:0000259" key="8">
    <source>
        <dbReference type="PROSITE" id="PS50011"/>
    </source>
</evidence>
<feature type="repeat" description="WD" evidence="5">
    <location>
        <begin position="1067"/>
        <end position="1108"/>
    </location>
</feature>
<dbReference type="InterPro" id="IPR036322">
    <property type="entry name" value="WD40_repeat_dom_sf"/>
</dbReference>
<evidence type="ECO:0000256" key="3">
    <source>
        <dbReference type="ARBA" id="ARBA00022777"/>
    </source>
</evidence>
<dbReference type="Pfam" id="PF00400">
    <property type="entry name" value="WD40"/>
    <property type="match status" value="6"/>
</dbReference>
<dbReference type="GO" id="GO:0004674">
    <property type="term" value="F:protein serine/threonine kinase activity"/>
    <property type="evidence" value="ECO:0007669"/>
    <property type="project" value="UniProtKB-EC"/>
</dbReference>
<dbReference type="InterPro" id="IPR015943">
    <property type="entry name" value="WD40/YVTN_repeat-like_dom_sf"/>
</dbReference>
<dbReference type="InterPro" id="IPR001680">
    <property type="entry name" value="WD40_rpt"/>
</dbReference>
<dbReference type="PROSITE" id="PS50011">
    <property type="entry name" value="PROTEIN_KINASE_DOM"/>
    <property type="match status" value="1"/>
</dbReference>
<dbReference type="InterPro" id="IPR011990">
    <property type="entry name" value="TPR-like_helical_dom_sf"/>
</dbReference>
<dbReference type="SMART" id="SM00320">
    <property type="entry name" value="WD40"/>
    <property type="match status" value="9"/>
</dbReference>
<feature type="binding site" evidence="6">
    <location>
        <position position="116"/>
    </location>
    <ligand>
        <name>ATP</name>
        <dbReference type="ChEBI" id="CHEBI:30616"/>
    </ligand>
</feature>
<evidence type="ECO:0000313" key="9">
    <source>
        <dbReference type="EMBL" id="TWU28997.1"/>
    </source>
</evidence>
<dbReference type="InterPro" id="IPR011009">
    <property type="entry name" value="Kinase-like_dom_sf"/>
</dbReference>
<dbReference type="CDD" id="cd00200">
    <property type="entry name" value="WD40"/>
    <property type="match status" value="1"/>
</dbReference>
<dbReference type="SUPFAM" id="SSF81901">
    <property type="entry name" value="HCP-like"/>
    <property type="match status" value="1"/>
</dbReference>
<dbReference type="PROSITE" id="PS50082">
    <property type="entry name" value="WD_REPEATS_2"/>
    <property type="match status" value="4"/>
</dbReference>
<keyword evidence="5" id="KW-0853">WD repeat</keyword>
<dbReference type="Gene3D" id="1.25.40.10">
    <property type="entry name" value="Tetratricopeptide repeat domain"/>
    <property type="match status" value="1"/>
</dbReference>
<accession>A0A5C6CZS0</accession>
<name>A0A5C6CZS0_9BACT</name>
<dbReference type="Gene3D" id="1.10.510.10">
    <property type="entry name" value="Transferase(Phosphotransferase) domain 1"/>
    <property type="match status" value="1"/>
</dbReference>
<keyword evidence="1 9" id="KW-0808">Transferase</keyword>
<evidence type="ECO:0000313" key="10">
    <source>
        <dbReference type="Proteomes" id="UP000319143"/>
    </source>
</evidence>
<evidence type="ECO:0000256" key="6">
    <source>
        <dbReference type="PROSITE-ProRule" id="PRU10141"/>
    </source>
</evidence>
<comment type="caution">
    <text evidence="9">The sequence shown here is derived from an EMBL/GenBank/DDBJ whole genome shotgun (WGS) entry which is preliminary data.</text>
</comment>
<feature type="repeat" description="WD" evidence="5">
    <location>
        <begin position="768"/>
        <end position="809"/>
    </location>
</feature>
<evidence type="ECO:0000256" key="4">
    <source>
        <dbReference type="ARBA" id="ARBA00022840"/>
    </source>
</evidence>
<dbReference type="InterPro" id="IPR017441">
    <property type="entry name" value="Protein_kinase_ATP_BS"/>
</dbReference>
<keyword evidence="7" id="KW-0175">Coiled coil</keyword>
<dbReference type="InterPro" id="IPR008271">
    <property type="entry name" value="Ser/Thr_kinase_AS"/>
</dbReference>
<sequence length="1375" mass="151841">MSSTNDVLAETLLVNAIEIACPAERTLYLEAHCGHDRELLRQVESMVADYFAAESLLQPPVGIERSSEVGWAVATSQLPVIQIGNYMLREPIGEGGMGVVYVADQVVPIRRRVALKVIKPGLDSKQVVARFESERQALGLMDHPNIARVFDGGRTEDGRPYFVMELVKGVPINDFCESRDLELPAKLDLFIDVCSAVEHAHKKGIIHRDLKPSNLLVTMLDDKPVAKVIDFGIAKATTQPLTDGTVYTGFAQLIGTPAYMSPEQVEMNNLDVDTRSDIYSLGVVLYELLTGSLPFDRQTLKEASFDELRQLIQESVPPRPSQRISTLAAKAESTFHDRRRVDPRKLADSLKREVDWIVLKALEKDRKRRYQSASDFAHDIRRYLNDEPVKAHPPSMGYQLGKYVKKHRASLTAASLIFLTAIAGAAASIGYAINAFERAAEAKIAAADAQREATRANKMTSEASVATQRAKFNAQQADEARQREALERNRAEQALYRADMRLAASEIREGFHSDARETLLNHAPIYGSAKTGSWEWSYLLGESSQSSITWRVSQAHVAGVDWSPDGKQIATVSYDGSCRVFNAATGQQDQAWHLGKTILKCVAWAPDGQSLAWGSAADEGLVRIWDKATDKVTQFQPSKESVWSICWNQSGTEIMTGSIQAKELENRSENFNVFERHDDDWTRIHSTSTTNHIHHAAWNHEGSKIAVVMNDSLEILSPTGLERLFRIDEPKRITKGAWSNDSQRLAYTCENGECVIFDAERNQETKRFSAHSGIFNRVAWSLDGSYLATAGNDGDVKIWTTNTWSLVKRIQAHVGMVNAISWRPDSQELVSVGSDGFANVWTLNDPQDRHAWDIPDLLTEASFAWNEAGHLRVIRGPRQLADVDPRTGRVVATLAPPVGNDLFLLDENWAVDRSSRRLLSLLNPALGYDLLMDGGQVIALSPDNKRVALRPSWNSTPALFSLNGSRHVLCSDDPIRSVQQIAWSPSGESIAMAGNGNVSDDGTIGYAGWLHVFDTDGSGHRRARVGRHRVTATATCWSPDSQWIAAASKDGTCCVFATRDLRTRWTRKSHRGSVRSLDWHPDGNRVASAGEDLSVKIWDPTTGAVLLSLPTEKGIDRVKFSPDGSMLAAMQDDGPLLVWDARHGQQIAKSDHTRARLQARVNLAYSDAIDQQDWSTARLMLHRVLKFPDDAVTANFYQAALLAVHAKDPASFAECCRRAIDDSPAAGMVVDQYSAAWTCALGPHGLDDYSPAISLARSAAASDPAKQSYFCGLGAILMRAGEYTEAKQQLEKVAELETDFSTSESYAYYFLAMTEYKLGNSAAAEQQLRQANAAAETELAGFIAWHRGLTIELLRNEATALIAPQSGDTLDDTRD</sequence>
<evidence type="ECO:0000256" key="2">
    <source>
        <dbReference type="ARBA" id="ARBA00022741"/>
    </source>
</evidence>
<organism evidence="9 10">
    <name type="scientific">Novipirellula artificiosorum</name>
    <dbReference type="NCBI Taxonomy" id="2528016"/>
    <lineage>
        <taxon>Bacteria</taxon>
        <taxon>Pseudomonadati</taxon>
        <taxon>Planctomycetota</taxon>
        <taxon>Planctomycetia</taxon>
        <taxon>Pirellulales</taxon>
        <taxon>Pirellulaceae</taxon>
        <taxon>Novipirellula</taxon>
    </lineage>
</organism>
<dbReference type="Pfam" id="PF00069">
    <property type="entry name" value="Pkinase"/>
    <property type="match status" value="1"/>
</dbReference>
<dbReference type="PROSITE" id="PS50294">
    <property type="entry name" value="WD_REPEATS_REGION"/>
    <property type="match status" value="3"/>
</dbReference>
<proteinExistence type="predicted"/>
<keyword evidence="4 6" id="KW-0067">ATP-binding</keyword>
<dbReference type="Gene3D" id="2.130.10.10">
    <property type="entry name" value="YVTN repeat-like/Quinoprotein amine dehydrogenase"/>
    <property type="match status" value="3"/>
</dbReference>
<dbReference type="Gene3D" id="3.30.200.20">
    <property type="entry name" value="Phosphorylase Kinase, domain 1"/>
    <property type="match status" value="1"/>
</dbReference>
<evidence type="ECO:0000256" key="5">
    <source>
        <dbReference type="PROSITE-ProRule" id="PRU00221"/>
    </source>
</evidence>
<dbReference type="OrthoDB" id="500858at2"/>
<dbReference type="SUPFAM" id="SSF50978">
    <property type="entry name" value="WD40 repeat-like"/>
    <property type="match status" value="2"/>
</dbReference>
<keyword evidence="10" id="KW-1185">Reference proteome</keyword>
<dbReference type="InterPro" id="IPR000719">
    <property type="entry name" value="Prot_kinase_dom"/>
</dbReference>
<dbReference type="EMBL" id="SJPV01000025">
    <property type="protein sequence ID" value="TWU28997.1"/>
    <property type="molecule type" value="Genomic_DNA"/>
</dbReference>
<dbReference type="RefSeq" id="WP_146531446.1">
    <property type="nucleotide sequence ID" value="NZ_SJPV01000025.1"/>
</dbReference>
<evidence type="ECO:0000256" key="1">
    <source>
        <dbReference type="ARBA" id="ARBA00022679"/>
    </source>
</evidence>
<keyword evidence="2 6" id="KW-0547">Nucleotide-binding</keyword>
<feature type="repeat" description="WD" evidence="5">
    <location>
        <begin position="810"/>
        <end position="851"/>
    </location>
</feature>
<dbReference type="GO" id="GO:0005524">
    <property type="term" value="F:ATP binding"/>
    <property type="evidence" value="ECO:0007669"/>
    <property type="project" value="UniProtKB-UniRule"/>
</dbReference>
<evidence type="ECO:0000256" key="7">
    <source>
        <dbReference type="SAM" id="Coils"/>
    </source>
</evidence>
<dbReference type="SUPFAM" id="SSF56112">
    <property type="entry name" value="Protein kinase-like (PK-like)"/>
    <property type="match status" value="1"/>
</dbReference>